<dbReference type="AlphaFoldDB" id="A0A2A2SAW8"/>
<dbReference type="Pfam" id="PF08548">
    <property type="entry name" value="Peptidase_M10_C"/>
    <property type="match status" value="2"/>
</dbReference>
<feature type="domain" description="Peptidase M10 serralysin C-terminal" evidence="4">
    <location>
        <begin position="77"/>
        <end position="136"/>
    </location>
</feature>
<sequence>MWDAGGTDTIDFSGWNTPSTIDLNPGAFSSGGGIEQFLTLEQINANRAAAGLAPRTQAVFDAYQALKATYDIESPLFKDNISIAYGATIENAVGGGGNDRIIGNSVANVLSGKGGADLFELRTAGTSGADRIADWSRSDALATTKAISDGNGDGIITFSSNRALALDTDGDSVLLAGSRGLRYLGSADGLFFYAERGARPVAGTGQRVSEGTVGDDTMNGSTSASTTDVFFFDTGNAAPTTGNDTVRFTSRDLLVTTTAIADGNGDGIISFSGGVLDLSGNGGTVALSDGASGLSQLEFDGSVVRNGVTYYVYSALGSDVGLADLRVG</sequence>
<keyword evidence="6" id="KW-1185">Reference proteome</keyword>
<reference evidence="6" key="1">
    <citation type="submission" date="2017-09" db="EMBL/GenBank/DDBJ databases">
        <authorList>
            <person name="Feng G."/>
            <person name="Zhu H."/>
        </authorList>
    </citation>
    <scope>NUCLEOTIDE SEQUENCE [LARGE SCALE GENOMIC DNA]</scope>
    <source>
        <strain evidence="6">1PNM-20</strain>
    </source>
</reference>
<dbReference type="InterPro" id="IPR013858">
    <property type="entry name" value="Peptidase_M10B_C"/>
</dbReference>
<keyword evidence="2" id="KW-0964">Secreted</keyword>
<comment type="subcellular location">
    <subcellularLocation>
        <location evidence="1">Secreted</location>
    </subcellularLocation>
</comment>
<comment type="caution">
    <text evidence="5">The sequence shown here is derived from an EMBL/GenBank/DDBJ whole genome shotgun (WGS) entry which is preliminary data.</text>
</comment>
<gene>
    <name evidence="5" type="ORF">CKY28_17740</name>
</gene>
<evidence type="ECO:0000259" key="4">
    <source>
        <dbReference type="Pfam" id="PF08548"/>
    </source>
</evidence>
<feature type="domain" description="Peptidase M10 serralysin C-terminal" evidence="4">
    <location>
        <begin position="1"/>
        <end position="36"/>
    </location>
</feature>
<dbReference type="GO" id="GO:0005509">
    <property type="term" value="F:calcium ion binding"/>
    <property type="evidence" value="ECO:0007669"/>
    <property type="project" value="InterPro"/>
</dbReference>
<evidence type="ECO:0000256" key="2">
    <source>
        <dbReference type="ARBA" id="ARBA00022525"/>
    </source>
</evidence>
<dbReference type="GO" id="GO:0005615">
    <property type="term" value="C:extracellular space"/>
    <property type="evidence" value="ECO:0007669"/>
    <property type="project" value="InterPro"/>
</dbReference>
<evidence type="ECO:0000256" key="1">
    <source>
        <dbReference type="ARBA" id="ARBA00004613"/>
    </source>
</evidence>
<evidence type="ECO:0000256" key="3">
    <source>
        <dbReference type="ARBA" id="ARBA00022737"/>
    </source>
</evidence>
<dbReference type="InterPro" id="IPR011049">
    <property type="entry name" value="Serralysin-like_metalloprot_C"/>
</dbReference>
<keyword evidence="3" id="KW-0677">Repeat</keyword>
<dbReference type="EMBL" id="NSLI01000008">
    <property type="protein sequence ID" value="PAX06363.1"/>
    <property type="molecule type" value="Genomic_DNA"/>
</dbReference>
<dbReference type="Gene3D" id="2.150.10.10">
    <property type="entry name" value="Serralysin-like metalloprotease, C-terminal"/>
    <property type="match status" value="1"/>
</dbReference>
<proteinExistence type="predicted"/>
<accession>A0A2A2SAW8</accession>
<dbReference type="SUPFAM" id="SSF51120">
    <property type="entry name" value="beta-Roll"/>
    <property type="match status" value="1"/>
</dbReference>
<evidence type="ECO:0000313" key="5">
    <source>
        <dbReference type="EMBL" id="PAX06363.1"/>
    </source>
</evidence>
<organism evidence="5 6">
    <name type="scientific">Sphingomonas lenta</name>
    <dbReference type="NCBI Taxonomy" id="1141887"/>
    <lineage>
        <taxon>Bacteria</taxon>
        <taxon>Pseudomonadati</taxon>
        <taxon>Pseudomonadota</taxon>
        <taxon>Alphaproteobacteria</taxon>
        <taxon>Sphingomonadales</taxon>
        <taxon>Sphingomonadaceae</taxon>
        <taxon>Sphingomonas</taxon>
    </lineage>
</organism>
<name>A0A2A2SAW8_9SPHN</name>
<evidence type="ECO:0000313" key="6">
    <source>
        <dbReference type="Proteomes" id="UP000218151"/>
    </source>
</evidence>
<dbReference type="Proteomes" id="UP000218151">
    <property type="component" value="Unassembled WGS sequence"/>
</dbReference>
<protein>
    <recommendedName>
        <fullName evidence="4">Peptidase M10 serralysin C-terminal domain-containing protein</fullName>
    </recommendedName>
</protein>